<proteinExistence type="predicted"/>
<reference evidence="2 3" key="1">
    <citation type="submission" date="2019-03" db="EMBL/GenBank/DDBJ databases">
        <title>Genomic Encyclopedia of Type Strains, Phase IV (KMG-IV): sequencing the most valuable type-strain genomes for metagenomic binning, comparative biology and taxonomic classification.</title>
        <authorList>
            <person name="Goeker M."/>
        </authorList>
    </citation>
    <scope>NUCLEOTIDE SEQUENCE [LARGE SCALE GENOMIC DNA]</scope>
    <source>
        <strain evidence="2 3">DSM 45934</strain>
    </source>
</reference>
<sequence length="209" mass="22688">MTDVLLIHGAGGNSSCWDEFELPGRTAHTIDLHSPWTWESMLDQIEDLGLGNPAVVGLSLGGALAVRWGKRHPECPAVVNLDGHGFPSGYPGLAEPELADWKRKLTEIFDQMATTMDPDLLPIRELVDNETVTELYDGLTCPALAVVAGRLMPPQEPFADFYTAARKGVLADLAGRADVVEFDASHNMVREKPREVAALVTEFLLAKAA</sequence>
<dbReference type="AlphaFoldDB" id="A0A4R2JVR1"/>
<dbReference type="SUPFAM" id="SSF53474">
    <property type="entry name" value="alpha/beta-Hydrolases"/>
    <property type="match status" value="1"/>
</dbReference>
<gene>
    <name evidence="2" type="ORF">EV192_105320</name>
</gene>
<accession>A0A4R2JVR1</accession>
<protein>
    <recommendedName>
        <fullName evidence="1">AB hydrolase-1 domain-containing protein</fullName>
    </recommendedName>
</protein>
<dbReference type="GO" id="GO:0003824">
    <property type="term" value="F:catalytic activity"/>
    <property type="evidence" value="ECO:0007669"/>
    <property type="project" value="UniProtKB-ARBA"/>
</dbReference>
<name>A0A4R2JVR1_9PSEU</name>
<dbReference type="OrthoDB" id="63519at2"/>
<dbReference type="InterPro" id="IPR000073">
    <property type="entry name" value="AB_hydrolase_1"/>
</dbReference>
<evidence type="ECO:0000313" key="2">
    <source>
        <dbReference type="EMBL" id="TCO58255.1"/>
    </source>
</evidence>
<dbReference type="Gene3D" id="3.40.50.1820">
    <property type="entry name" value="alpha/beta hydrolase"/>
    <property type="match status" value="1"/>
</dbReference>
<evidence type="ECO:0000259" key="1">
    <source>
        <dbReference type="Pfam" id="PF12697"/>
    </source>
</evidence>
<dbReference type="EMBL" id="SLWS01000005">
    <property type="protein sequence ID" value="TCO58255.1"/>
    <property type="molecule type" value="Genomic_DNA"/>
</dbReference>
<organism evidence="2 3">
    <name type="scientific">Actinocrispum wychmicini</name>
    <dbReference type="NCBI Taxonomy" id="1213861"/>
    <lineage>
        <taxon>Bacteria</taxon>
        <taxon>Bacillati</taxon>
        <taxon>Actinomycetota</taxon>
        <taxon>Actinomycetes</taxon>
        <taxon>Pseudonocardiales</taxon>
        <taxon>Pseudonocardiaceae</taxon>
        <taxon>Actinocrispum</taxon>
    </lineage>
</organism>
<dbReference type="Pfam" id="PF12697">
    <property type="entry name" value="Abhydrolase_6"/>
    <property type="match status" value="1"/>
</dbReference>
<feature type="domain" description="AB hydrolase-1" evidence="1">
    <location>
        <begin position="4"/>
        <end position="198"/>
    </location>
</feature>
<keyword evidence="3" id="KW-1185">Reference proteome</keyword>
<comment type="caution">
    <text evidence="2">The sequence shown here is derived from an EMBL/GenBank/DDBJ whole genome shotgun (WGS) entry which is preliminary data.</text>
</comment>
<evidence type="ECO:0000313" key="3">
    <source>
        <dbReference type="Proteomes" id="UP000295680"/>
    </source>
</evidence>
<dbReference type="InterPro" id="IPR029058">
    <property type="entry name" value="AB_hydrolase_fold"/>
</dbReference>
<dbReference type="Proteomes" id="UP000295680">
    <property type="component" value="Unassembled WGS sequence"/>
</dbReference>
<dbReference type="RefSeq" id="WP_132118883.1">
    <property type="nucleotide sequence ID" value="NZ_SLWS01000005.1"/>
</dbReference>